<name>A0ABQ8KPF5_9APHY</name>
<sequence>MRPDIGGGWRDRDVGSRVTSAPRAAGGHRLYASRVPARSWHPRRMGRRRGGRRGHTSSGFYTRFGEAASSEKAHCGVLERPAELALSSIVLSGAFVQELRLKAQRHGVVVFCWYAGIWRRGTQEIYGLCMGPRRTKLVSRIREARVAQLCRVVVSPL</sequence>
<dbReference type="EMBL" id="JADCUA010000005">
    <property type="protein sequence ID" value="KAH9839840.1"/>
    <property type="molecule type" value="Genomic_DNA"/>
</dbReference>
<comment type="caution">
    <text evidence="2">The sequence shown here is derived from an EMBL/GenBank/DDBJ whole genome shotgun (WGS) entry which is preliminary data.</text>
</comment>
<dbReference type="RefSeq" id="XP_047781490.1">
    <property type="nucleotide sequence ID" value="XM_047922942.1"/>
</dbReference>
<proteinExistence type="predicted"/>
<evidence type="ECO:0000313" key="3">
    <source>
        <dbReference type="Proteomes" id="UP000814176"/>
    </source>
</evidence>
<gene>
    <name evidence="2" type="ORF">C8Q71DRAFT_744433</name>
</gene>
<feature type="compositionally biased region" description="Basic and acidic residues" evidence="1">
    <location>
        <begin position="1"/>
        <end position="15"/>
    </location>
</feature>
<protein>
    <submittedName>
        <fullName evidence="2">Uncharacterized protein</fullName>
    </submittedName>
</protein>
<organism evidence="2 3">
    <name type="scientific">Rhodofomes roseus</name>
    <dbReference type="NCBI Taxonomy" id="34475"/>
    <lineage>
        <taxon>Eukaryota</taxon>
        <taxon>Fungi</taxon>
        <taxon>Dikarya</taxon>
        <taxon>Basidiomycota</taxon>
        <taxon>Agaricomycotina</taxon>
        <taxon>Agaricomycetes</taxon>
        <taxon>Polyporales</taxon>
        <taxon>Rhodofomes</taxon>
    </lineage>
</organism>
<feature type="region of interest" description="Disordered" evidence="1">
    <location>
        <begin position="1"/>
        <end position="25"/>
    </location>
</feature>
<evidence type="ECO:0000313" key="2">
    <source>
        <dbReference type="EMBL" id="KAH9839840.1"/>
    </source>
</evidence>
<accession>A0ABQ8KPF5</accession>
<feature type="non-terminal residue" evidence="2">
    <location>
        <position position="157"/>
    </location>
</feature>
<dbReference type="GeneID" id="72003674"/>
<keyword evidence="3" id="KW-1185">Reference proteome</keyword>
<reference evidence="2 3" key="1">
    <citation type="journal article" date="2021" name="Environ. Microbiol.">
        <title>Gene family expansions and transcriptome signatures uncover fungal adaptations to wood decay.</title>
        <authorList>
            <person name="Hage H."/>
            <person name="Miyauchi S."/>
            <person name="Viragh M."/>
            <person name="Drula E."/>
            <person name="Min B."/>
            <person name="Chaduli D."/>
            <person name="Navarro D."/>
            <person name="Favel A."/>
            <person name="Norest M."/>
            <person name="Lesage-Meessen L."/>
            <person name="Balint B."/>
            <person name="Merenyi Z."/>
            <person name="de Eugenio L."/>
            <person name="Morin E."/>
            <person name="Martinez A.T."/>
            <person name="Baldrian P."/>
            <person name="Stursova M."/>
            <person name="Martinez M.J."/>
            <person name="Novotny C."/>
            <person name="Magnuson J.K."/>
            <person name="Spatafora J.W."/>
            <person name="Maurice S."/>
            <person name="Pangilinan J."/>
            <person name="Andreopoulos W."/>
            <person name="LaButti K."/>
            <person name="Hundley H."/>
            <person name="Na H."/>
            <person name="Kuo A."/>
            <person name="Barry K."/>
            <person name="Lipzen A."/>
            <person name="Henrissat B."/>
            <person name="Riley R."/>
            <person name="Ahrendt S."/>
            <person name="Nagy L.G."/>
            <person name="Grigoriev I.V."/>
            <person name="Martin F."/>
            <person name="Rosso M.N."/>
        </authorList>
    </citation>
    <scope>NUCLEOTIDE SEQUENCE [LARGE SCALE GENOMIC DNA]</scope>
    <source>
        <strain evidence="2 3">CIRM-BRFM 1785</strain>
    </source>
</reference>
<dbReference type="Proteomes" id="UP000814176">
    <property type="component" value="Unassembled WGS sequence"/>
</dbReference>
<evidence type="ECO:0000256" key="1">
    <source>
        <dbReference type="SAM" id="MobiDB-lite"/>
    </source>
</evidence>